<dbReference type="InterPro" id="IPR036388">
    <property type="entry name" value="WH-like_DNA-bd_sf"/>
</dbReference>
<comment type="caution">
    <text evidence="5">The sequence shown here is derived from an EMBL/GenBank/DDBJ whole genome shotgun (WGS) entry which is preliminary data.</text>
</comment>
<dbReference type="InterPro" id="IPR008920">
    <property type="entry name" value="TF_FadR/GntR_C"/>
</dbReference>
<evidence type="ECO:0000313" key="5">
    <source>
        <dbReference type="EMBL" id="RBO92246.1"/>
    </source>
</evidence>
<accession>A0A366DQ76</accession>
<dbReference type="Gene3D" id="1.10.10.10">
    <property type="entry name" value="Winged helix-like DNA-binding domain superfamily/Winged helix DNA-binding domain"/>
    <property type="match status" value="1"/>
</dbReference>
<dbReference type="SUPFAM" id="SSF48008">
    <property type="entry name" value="GntR ligand-binding domain-like"/>
    <property type="match status" value="1"/>
</dbReference>
<feature type="domain" description="HTH gntR-type" evidence="4">
    <location>
        <begin position="6"/>
        <end position="73"/>
    </location>
</feature>
<evidence type="ECO:0000313" key="6">
    <source>
        <dbReference type="Proteomes" id="UP000252893"/>
    </source>
</evidence>
<dbReference type="InterPro" id="IPR000524">
    <property type="entry name" value="Tscrpt_reg_HTH_GntR"/>
</dbReference>
<dbReference type="GO" id="GO:0003677">
    <property type="term" value="F:DNA binding"/>
    <property type="evidence" value="ECO:0007669"/>
    <property type="project" value="UniProtKB-KW"/>
</dbReference>
<dbReference type="PANTHER" id="PTHR43537">
    <property type="entry name" value="TRANSCRIPTIONAL REGULATOR, GNTR FAMILY"/>
    <property type="match status" value="1"/>
</dbReference>
<dbReference type="Pfam" id="PF00392">
    <property type="entry name" value="GntR"/>
    <property type="match status" value="1"/>
</dbReference>
<dbReference type="Proteomes" id="UP000252893">
    <property type="component" value="Unassembled WGS sequence"/>
</dbReference>
<organism evidence="5 6">
    <name type="scientific">Pseudochrobactrum asaccharolyticum</name>
    <dbReference type="NCBI Taxonomy" id="354351"/>
    <lineage>
        <taxon>Bacteria</taxon>
        <taxon>Pseudomonadati</taxon>
        <taxon>Pseudomonadota</taxon>
        <taxon>Alphaproteobacteria</taxon>
        <taxon>Hyphomicrobiales</taxon>
        <taxon>Brucellaceae</taxon>
        <taxon>Pseudochrobactrum</taxon>
    </lineage>
</organism>
<dbReference type="PROSITE" id="PS50949">
    <property type="entry name" value="HTH_GNTR"/>
    <property type="match status" value="1"/>
</dbReference>
<dbReference type="AlphaFoldDB" id="A0A366DQ76"/>
<dbReference type="SUPFAM" id="SSF46785">
    <property type="entry name" value="Winged helix' DNA-binding domain"/>
    <property type="match status" value="1"/>
</dbReference>
<keyword evidence="3" id="KW-0804">Transcription</keyword>
<evidence type="ECO:0000256" key="3">
    <source>
        <dbReference type="ARBA" id="ARBA00023163"/>
    </source>
</evidence>
<sequence>MGQITVNKAEEIYQILRQDIVEVRLLPNTPLRLSAICERYQVGSTPLREALTRLEMEHLVGSAANKGFFVAPVSVDELADLTKTKGFFEIQLLRESMSFGNREWEANIVAAHYSLANEVSPLDPETNEENFKSWARLHTAFHVSLISANRAPWLERFYNEVADHMRRHGRALRQMSNAHTESAQAALQASPAMQKASSLEPHTELMDAVIKRQADKVEMLIVEHNKLTMLAYEELGVI</sequence>
<keyword evidence="6" id="KW-1185">Reference proteome</keyword>
<evidence type="ECO:0000256" key="2">
    <source>
        <dbReference type="ARBA" id="ARBA00023125"/>
    </source>
</evidence>
<dbReference type="SMART" id="SM00345">
    <property type="entry name" value="HTH_GNTR"/>
    <property type="match status" value="1"/>
</dbReference>
<dbReference type="PANTHER" id="PTHR43537:SF20">
    <property type="entry name" value="HTH-TYPE TRANSCRIPTIONAL REPRESSOR GLAR"/>
    <property type="match status" value="1"/>
</dbReference>
<dbReference type="GO" id="GO:0003700">
    <property type="term" value="F:DNA-binding transcription factor activity"/>
    <property type="evidence" value="ECO:0007669"/>
    <property type="project" value="InterPro"/>
</dbReference>
<evidence type="ECO:0000256" key="1">
    <source>
        <dbReference type="ARBA" id="ARBA00023015"/>
    </source>
</evidence>
<dbReference type="EMBL" id="QNRH01000007">
    <property type="protein sequence ID" value="RBO92246.1"/>
    <property type="molecule type" value="Genomic_DNA"/>
</dbReference>
<dbReference type="InterPro" id="IPR036390">
    <property type="entry name" value="WH_DNA-bd_sf"/>
</dbReference>
<keyword evidence="2 5" id="KW-0238">DNA-binding</keyword>
<evidence type="ECO:0000259" key="4">
    <source>
        <dbReference type="PROSITE" id="PS50949"/>
    </source>
</evidence>
<gene>
    <name evidence="5" type="ORF">DFR47_107145</name>
</gene>
<dbReference type="InterPro" id="IPR011711">
    <property type="entry name" value="GntR_C"/>
</dbReference>
<keyword evidence="1" id="KW-0805">Transcription regulation</keyword>
<name>A0A366DQ76_9HYPH</name>
<dbReference type="Gene3D" id="1.20.120.530">
    <property type="entry name" value="GntR ligand-binding domain-like"/>
    <property type="match status" value="1"/>
</dbReference>
<dbReference type="Pfam" id="PF07729">
    <property type="entry name" value="FCD"/>
    <property type="match status" value="1"/>
</dbReference>
<reference evidence="5 6" key="1">
    <citation type="submission" date="2018-06" db="EMBL/GenBank/DDBJ databases">
        <title>Genomic Encyclopedia of Type Strains, Phase IV (KMG-IV): sequencing the most valuable type-strain genomes for metagenomic binning, comparative biology and taxonomic classification.</title>
        <authorList>
            <person name="Goeker M."/>
        </authorList>
    </citation>
    <scope>NUCLEOTIDE SEQUENCE [LARGE SCALE GENOMIC DNA]</scope>
    <source>
        <strain evidence="5 6">DSM 25619</strain>
    </source>
</reference>
<dbReference type="OrthoDB" id="8680240at2"/>
<protein>
    <submittedName>
        <fullName evidence="5">DNA-binding GntR family transcriptional regulator</fullName>
    </submittedName>
</protein>
<proteinExistence type="predicted"/>